<feature type="region of interest" description="Disordered" evidence="1">
    <location>
        <begin position="562"/>
        <end position="616"/>
    </location>
</feature>
<dbReference type="PaxDb" id="6239-F25B3.1"/>
<proteinExistence type="evidence at protein level"/>
<evidence type="ECO:0000259" key="3">
    <source>
        <dbReference type="PROSITE" id="PS51840"/>
    </source>
</evidence>
<dbReference type="GO" id="GO:0032456">
    <property type="term" value="P:endocytic recycling"/>
    <property type="evidence" value="ECO:0000315"/>
    <property type="project" value="WormBase"/>
</dbReference>
<evidence type="ECO:0000313" key="6">
    <source>
        <dbReference type="WormBase" id="F25B3.1"/>
    </source>
</evidence>
<dbReference type="InterPro" id="IPR036872">
    <property type="entry name" value="CH_dom_sf"/>
</dbReference>
<dbReference type="RefSeq" id="NP_505468.1">
    <property type="nucleotide sequence ID" value="NM_073067.5"/>
</dbReference>
<dbReference type="GO" id="GO:0010008">
    <property type="term" value="C:endosome membrane"/>
    <property type="evidence" value="ECO:0000314"/>
    <property type="project" value="WormBase"/>
</dbReference>
<feature type="region of interest" description="Disordered" evidence="1">
    <location>
        <begin position="309"/>
        <end position="329"/>
    </location>
</feature>
<dbReference type="WormBase" id="F25B3.1">
    <property type="protein sequence ID" value="CE05711"/>
    <property type="gene ID" value="WBGene00009098"/>
    <property type="gene designation" value="ehbp-1"/>
</dbReference>
<sequence length="901" mass="102112">MAGILRRLRRSNKKAAKFRFTVTLQELHLYTDEQWKPENLAVSFVHRRRKVSSKERKWEECSDANKCLIMWPEQFSENIDILTTLYRIASDEYEDKEWTIVVEEVTAKGKRKAIAAVPLNVRLFILDLPDHKSELKLKLRPLTPHLKLCSLIILLGSSLISEVNADDVSITSSAAASFVEKVPVTDEVDASANDSRAAAARQQIDTTATKMMEWIKEEKEIAPPIVPAHRKPSGENENPAKVRPQWRVSAEEEKTSQPAAPAPIATNRHSRSSRASTEEKASTTIEFRVDSNSRHVPVTAIATPYYLQSGTMSRGRSNSPRAPSRDAVPQPIDGETLLSWCQRVTNGYSHVKVNDFMKSWNNGLALCAVLHSYRPDLIGDYETLDISNNMSGRISNIQRALDSLTLIGITEVPTVDMFLTPDRKQIEFLLQHLRRIFEGFDEGSTPASASDHRISRTFGINESEEKVVAMITEIRNQKDLEEAVDYRHIPDEVPVTPQLASRNPALNQPTDADDDDAETSNMRFERSNVSITMVTPGVGAIRASNRASPSKRDELRQRARDLIEKSTTPAATPNSRKASDEERRREEVRRMLNEKQHPTAIPSTSSSPYPTFRRIDGSNTDLRRIELDVHKFKKRDPSPTLVRKQYDPNDTPHVPAIGRGRTNGNRNDSSTPSSASTFDRVKRYGSMRSAELKESLQLMAKQYGYMGNDFESSSQDALATPTKKFSSQWEKDVDDVEGTANELVRIDERISDITAQADVIQDKIRETEVGSSEEEMLTASYLELTNERNTLVHRQEYYNIIETIRQVTSEIDQLGKQINEVPDDFPRSDENKTATDKLIEQYSDAMKTKSNLVQKLFATEDEIEEDSDRLKNLTLDRATRFVRGIDQPVSASKRLIQWWRR</sequence>
<dbReference type="Proteomes" id="UP000001940">
    <property type="component" value="Chromosome V"/>
</dbReference>
<dbReference type="FunCoup" id="G5ECW3">
    <property type="interactions" value="2244"/>
</dbReference>
<dbReference type="PROSITE" id="PS51840">
    <property type="entry name" value="C2_NT"/>
    <property type="match status" value="1"/>
</dbReference>
<dbReference type="OrthoDB" id="5972258at2759"/>
<dbReference type="InterPro" id="IPR019448">
    <property type="entry name" value="NT-C2"/>
</dbReference>
<feature type="compositionally biased region" description="Polar residues" evidence="1">
    <location>
        <begin position="519"/>
        <end position="530"/>
    </location>
</feature>
<feature type="domain" description="Calponin-homology (CH)" evidence="2">
    <location>
        <begin position="331"/>
        <end position="438"/>
    </location>
</feature>
<evidence type="ECO:0007829" key="7">
    <source>
        <dbReference type="PeptideAtlas" id="G5ECW3"/>
    </source>
</evidence>
<feature type="region of interest" description="Disordered" evidence="1">
    <location>
        <begin position="222"/>
        <end position="285"/>
    </location>
</feature>
<dbReference type="GO" id="GO:0005886">
    <property type="term" value="C:plasma membrane"/>
    <property type="evidence" value="ECO:0007005"/>
    <property type="project" value="WormBase"/>
</dbReference>
<dbReference type="HOGENOM" id="CLU_020232_0_0_1"/>
<dbReference type="GO" id="GO:0031267">
    <property type="term" value="F:small GTPase binding"/>
    <property type="evidence" value="ECO:0000353"/>
    <property type="project" value="UniProtKB"/>
</dbReference>
<name>G5ECW3_CAEEL</name>
<dbReference type="SUPFAM" id="SSF47576">
    <property type="entry name" value="Calponin-homology domain, CH-domain"/>
    <property type="match status" value="1"/>
</dbReference>
<dbReference type="AlphaFoldDB" id="G5ECW3"/>
<dbReference type="SMART" id="SM00033">
    <property type="entry name" value="CH"/>
    <property type="match status" value="1"/>
</dbReference>
<gene>
    <name evidence="4 6" type="primary">ehbp-1</name>
    <name evidence="4" type="ORF">CELE_F25B3.1</name>
    <name evidence="6" type="ORF">F25B3.1</name>
</gene>
<feature type="compositionally biased region" description="Polar residues" evidence="1">
    <location>
        <begin position="565"/>
        <end position="576"/>
    </location>
</feature>
<dbReference type="PIR" id="T20122">
    <property type="entry name" value="T20122"/>
</dbReference>
<reference evidence="4 5" key="1">
    <citation type="journal article" date="1998" name="Science">
        <title>Genome sequence of the nematode C. elegans: a platform for investigating biology.</title>
        <authorList>
            <consortium name="The C. elegans sequencing consortium"/>
            <person name="Sulson J.E."/>
            <person name="Waterston R."/>
        </authorList>
    </citation>
    <scope>NUCLEOTIDE SEQUENCE [LARGE SCALE GENOMIC DNA]</scope>
    <source>
        <strain evidence="4 5">Bristol N2</strain>
    </source>
</reference>
<evidence type="ECO:0000313" key="4">
    <source>
        <dbReference type="EMBL" id="CAA94758.1"/>
    </source>
</evidence>
<dbReference type="SMR" id="G5ECW3"/>
<feature type="region of interest" description="Disordered" evidence="1">
    <location>
        <begin position="631"/>
        <end position="679"/>
    </location>
</feature>
<accession>G5ECW3</accession>
<dbReference type="Bgee" id="WBGene00009098">
    <property type="expression patterns" value="Expressed in germ line (C elegans) and 4 other cell types or tissues"/>
</dbReference>
<dbReference type="InterPro" id="IPR001715">
    <property type="entry name" value="CH_dom"/>
</dbReference>
<feature type="compositionally biased region" description="Polar residues" evidence="1">
    <location>
        <begin position="498"/>
        <end position="510"/>
    </location>
</feature>
<evidence type="ECO:0000256" key="1">
    <source>
        <dbReference type="SAM" id="MobiDB-lite"/>
    </source>
</evidence>
<dbReference type="PeptideAtlas" id="G5ECW3"/>
<dbReference type="InterPro" id="IPR022735">
    <property type="entry name" value="bMERB_dom"/>
</dbReference>
<organism evidence="4 5">
    <name type="scientific">Caenorhabditis elegans</name>
    <dbReference type="NCBI Taxonomy" id="6239"/>
    <lineage>
        <taxon>Eukaryota</taxon>
        <taxon>Metazoa</taxon>
        <taxon>Ecdysozoa</taxon>
        <taxon>Nematoda</taxon>
        <taxon>Chromadorea</taxon>
        <taxon>Rhabditida</taxon>
        <taxon>Rhabditina</taxon>
        <taxon>Rhabditomorpha</taxon>
        <taxon>Rhabditoidea</taxon>
        <taxon>Rhabditidae</taxon>
        <taxon>Peloderinae</taxon>
        <taxon>Caenorhabditis</taxon>
    </lineage>
</organism>
<dbReference type="GO" id="GO:0009306">
    <property type="term" value="P:protein secretion"/>
    <property type="evidence" value="ECO:0000315"/>
    <property type="project" value="WormBase"/>
</dbReference>
<dbReference type="InterPro" id="IPR050540">
    <property type="entry name" value="F-actin_Monoox_Mical"/>
</dbReference>
<protein>
    <submittedName>
        <fullName evidence="4">EH domain-binding protein 1</fullName>
    </submittedName>
</protein>
<feature type="compositionally biased region" description="Polar residues" evidence="1">
    <location>
        <begin position="309"/>
        <end position="321"/>
    </location>
</feature>
<dbReference type="STRING" id="6239.F25B3.1.1"/>
<dbReference type="FunFam" id="1.10.418.10:FF:000085">
    <property type="entry name" value="protein-methionine sulfoxide oxidase Mical isoform X3"/>
    <property type="match status" value="1"/>
</dbReference>
<feature type="compositionally biased region" description="Polar residues" evidence="1">
    <location>
        <begin position="662"/>
        <end position="677"/>
    </location>
</feature>
<dbReference type="Pfam" id="PF12130">
    <property type="entry name" value="bMERB_dom"/>
    <property type="match status" value="1"/>
</dbReference>
<dbReference type="Gene3D" id="1.10.418.10">
    <property type="entry name" value="Calponin-like domain"/>
    <property type="match status" value="1"/>
</dbReference>
<dbReference type="GO" id="GO:0001881">
    <property type="term" value="P:receptor recycling"/>
    <property type="evidence" value="ECO:0000315"/>
    <property type="project" value="WormBase"/>
</dbReference>
<feature type="compositionally biased region" description="Basic and acidic residues" evidence="1">
    <location>
        <begin position="577"/>
        <end position="597"/>
    </location>
</feature>
<dbReference type="CTD" id="179343"/>
<dbReference type="SMART" id="SM01203">
    <property type="entry name" value="DUF3585"/>
    <property type="match status" value="1"/>
</dbReference>
<dbReference type="KEGG" id="cel:CELE_F25B3.1"/>
<dbReference type="InParanoid" id="G5ECW3"/>
<dbReference type="Pfam" id="PF00307">
    <property type="entry name" value="CH"/>
    <property type="match status" value="1"/>
</dbReference>
<keyword evidence="5" id="KW-1185">Reference proteome</keyword>
<evidence type="ECO:0000259" key="2">
    <source>
        <dbReference type="PROSITE" id="PS50021"/>
    </source>
</evidence>
<dbReference type="OMA" id="DPNDTPH"/>
<dbReference type="Pfam" id="PF10358">
    <property type="entry name" value="NT-C2"/>
    <property type="match status" value="1"/>
</dbReference>
<dbReference type="GO" id="GO:0031901">
    <property type="term" value="C:early endosome membrane"/>
    <property type="evidence" value="ECO:0000314"/>
    <property type="project" value="WormBase"/>
</dbReference>
<dbReference type="PANTHER" id="PTHR23167:SF46">
    <property type="entry name" value="EPS15 HOMOLOGY DOMAIN CONTAINING PROTEIN-BINDING PROTEIN 1, ISOFORM F"/>
    <property type="match status" value="1"/>
</dbReference>
<dbReference type="AGR" id="WB:WBGene00009098"/>
<dbReference type="PROSITE" id="PS50021">
    <property type="entry name" value="CH"/>
    <property type="match status" value="1"/>
</dbReference>
<feature type="compositionally biased region" description="Basic and acidic residues" evidence="1">
    <location>
        <begin position="276"/>
        <end position="285"/>
    </location>
</feature>
<dbReference type="GO" id="GO:0055038">
    <property type="term" value="C:recycling endosome membrane"/>
    <property type="evidence" value="ECO:0000314"/>
    <property type="project" value="WormBase"/>
</dbReference>
<keyword evidence="7" id="KW-1267">Proteomics identification</keyword>
<dbReference type="EMBL" id="BX284605">
    <property type="protein sequence ID" value="CAA94758.1"/>
    <property type="molecule type" value="Genomic_DNA"/>
</dbReference>
<feature type="domain" description="C2 NT-type" evidence="3">
    <location>
        <begin position="8"/>
        <end position="159"/>
    </location>
</feature>
<dbReference type="PhylomeDB" id="G5ECW3"/>
<dbReference type="GeneID" id="179343"/>
<evidence type="ECO:0000313" key="5">
    <source>
        <dbReference type="Proteomes" id="UP000001940"/>
    </source>
</evidence>
<feature type="region of interest" description="Disordered" evidence="1">
    <location>
        <begin position="493"/>
        <end position="530"/>
    </location>
</feature>
<dbReference type="eggNOG" id="KOG0035">
    <property type="taxonomic scope" value="Eukaryota"/>
</dbReference>
<dbReference type="PANTHER" id="PTHR23167">
    <property type="entry name" value="CALPONIN HOMOLOGY DOMAIN-CONTAINING PROTEIN DDB_G0272472-RELATED"/>
    <property type="match status" value="1"/>
</dbReference>